<feature type="transmembrane region" description="Helical" evidence="6">
    <location>
        <begin position="343"/>
        <end position="367"/>
    </location>
</feature>
<dbReference type="PANTHER" id="PTHR43568:SF1">
    <property type="entry name" value="P PROTEIN"/>
    <property type="match status" value="1"/>
</dbReference>
<feature type="transmembrane region" description="Helical" evidence="6">
    <location>
        <begin position="626"/>
        <end position="650"/>
    </location>
</feature>
<keyword evidence="4 6" id="KW-1133">Transmembrane helix</keyword>
<dbReference type="GO" id="GO:0016020">
    <property type="term" value="C:membrane"/>
    <property type="evidence" value="ECO:0007669"/>
    <property type="project" value="UniProtKB-SubCell"/>
</dbReference>
<evidence type="ECO:0000256" key="3">
    <source>
        <dbReference type="ARBA" id="ARBA00022692"/>
    </source>
</evidence>
<comment type="subcellular location">
    <subcellularLocation>
        <location evidence="1">Membrane</location>
        <topology evidence="1">Multi-pass membrane protein</topology>
    </subcellularLocation>
</comment>
<feature type="transmembrane region" description="Helical" evidence="6">
    <location>
        <begin position="118"/>
        <end position="139"/>
    </location>
</feature>
<keyword evidence="5 6" id="KW-0472">Membrane</keyword>
<protein>
    <submittedName>
        <fullName evidence="8">P protein</fullName>
    </submittedName>
</protein>
<feature type="transmembrane region" description="Helical" evidence="6">
    <location>
        <begin position="281"/>
        <end position="299"/>
    </location>
</feature>
<gene>
    <name evidence="8" type="primary">Oca2_3</name>
    <name evidence="8" type="ORF">Bhyg_15194</name>
</gene>
<dbReference type="AlphaFoldDB" id="A0A9Q0MRC9"/>
<dbReference type="Pfam" id="PF03600">
    <property type="entry name" value="CitMHS"/>
    <property type="match status" value="1"/>
</dbReference>
<dbReference type="InterPro" id="IPR051475">
    <property type="entry name" value="Diverse_Ion_Transporter"/>
</dbReference>
<proteinExistence type="predicted"/>
<dbReference type="OrthoDB" id="7785461at2759"/>
<feature type="transmembrane region" description="Helical" evidence="6">
    <location>
        <begin position="306"/>
        <end position="323"/>
    </location>
</feature>
<dbReference type="Proteomes" id="UP001151699">
    <property type="component" value="Chromosome C"/>
</dbReference>
<evidence type="ECO:0000313" key="9">
    <source>
        <dbReference type="Proteomes" id="UP001151699"/>
    </source>
</evidence>
<dbReference type="PANTHER" id="PTHR43568">
    <property type="entry name" value="P PROTEIN"/>
    <property type="match status" value="1"/>
</dbReference>
<reference evidence="8" key="1">
    <citation type="submission" date="2022-07" db="EMBL/GenBank/DDBJ databases">
        <authorList>
            <person name="Trinca V."/>
            <person name="Uliana J.V.C."/>
            <person name="Torres T.T."/>
            <person name="Ward R.J."/>
            <person name="Monesi N."/>
        </authorList>
    </citation>
    <scope>NUCLEOTIDE SEQUENCE</scope>
    <source>
        <strain evidence="8">HSMRA1968</strain>
        <tissue evidence="8">Whole embryos</tissue>
    </source>
</reference>
<evidence type="ECO:0000313" key="8">
    <source>
        <dbReference type="EMBL" id="KAJ6636603.1"/>
    </source>
</evidence>
<accession>A0A9Q0MRC9</accession>
<feature type="transmembrane region" description="Helical" evidence="6">
    <location>
        <begin position="597"/>
        <end position="614"/>
    </location>
</feature>
<sequence>EVNEDVVNIWRNLPHIVRKDPSLAIIRKEHEKLHGQLEEQDPLPDDVQNSKNNLKGQLLEEQDPLPNEVQDSENNHDELTNIDVRCNSTDTKPLDSEMITSNGSSVHKRKRHPKLVKWYHRIKIACLVLVWIFFTYLLMTFDEKELEHRQTVVLPFENKDFVLHETPLGTRIGIYLKGAFYENLDGNASNFLNVYIELLDGHNGDGHIENITMIHSTPIVYSQEIDHVEESNREIVFDIGDEALVKVRNEEAVLRVQMYTNIDKALPLLFAYDPSPINKDVSVICAAIVLLGLYVLIVFDVVHRTFAAILASTLALSVLAVMHQKPTMEEVIAWIDVETLLLLFGMMILVAILSETGIFDFLAVFAYKVTKGRVWPLINCLALFTAILSAFLDNVTTILLMTPVTIRLSEVMGLNPVPILMTMVIYSNVGGALTPVGDPPNVIITSNPFVIESGINFLNFTAHMGTGIIFVMLQTYVQIRLKYRKMNDLRFGEPKGIQELRHELGVWQRSADSLSSYSKDEILVRETLLKKVQYLEKLLKKRLATGKLPTDTYKETLQELQSKYFIRNKKLLIKSIVALIFTITFFFLHAAPHIQRLSIGWTALLGAVLLLILADREDIESVVARVEWTTLLFFAALFVLMEALGELGLIEWIGNQTENIIFSVSVDARLAVAILIILWVSAFASAFVDNIPLTTMMLKIVISIAQNRELGLPFQPLIWALAFGACLGGNGTLIGASANLVCAGLAQQHGYKFTFMDFFKVGFPIMLGHTIVSTAYLMIAHVLFSWH</sequence>
<feature type="domain" description="Citrate transporter-like" evidence="7">
    <location>
        <begin position="294"/>
        <end position="724"/>
    </location>
</feature>
<dbReference type="EMBL" id="WJQU01000004">
    <property type="protein sequence ID" value="KAJ6636603.1"/>
    <property type="molecule type" value="Genomic_DNA"/>
</dbReference>
<organism evidence="8 9">
    <name type="scientific">Pseudolycoriella hygida</name>
    <dbReference type="NCBI Taxonomy" id="35572"/>
    <lineage>
        <taxon>Eukaryota</taxon>
        <taxon>Metazoa</taxon>
        <taxon>Ecdysozoa</taxon>
        <taxon>Arthropoda</taxon>
        <taxon>Hexapoda</taxon>
        <taxon>Insecta</taxon>
        <taxon>Pterygota</taxon>
        <taxon>Neoptera</taxon>
        <taxon>Endopterygota</taxon>
        <taxon>Diptera</taxon>
        <taxon>Nematocera</taxon>
        <taxon>Sciaroidea</taxon>
        <taxon>Sciaridae</taxon>
        <taxon>Pseudolycoriella</taxon>
    </lineage>
</organism>
<name>A0A9Q0MRC9_9DIPT</name>
<evidence type="ECO:0000256" key="1">
    <source>
        <dbReference type="ARBA" id="ARBA00004141"/>
    </source>
</evidence>
<keyword evidence="3 6" id="KW-0812">Transmembrane</keyword>
<evidence type="ECO:0000259" key="7">
    <source>
        <dbReference type="Pfam" id="PF03600"/>
    </source>
</evidence>
<keyword evidence="9" id="KW-1185">Reference proteome</keyword>
<evidence type="ECO:0000256" key="2">
    <source>
        <dbReference type="ARBA" id="ARBA00022448"/>
    </source>
</evidence>
<dbReference type="GO" id="GO:0055085">
    <property type="term" value="P:transmembrane transport"/>
    <property type="evidence" value="ECO:0007669"/>
    <property type="project" value="InterPro"/>
</dbReference>
<evidence type="ECO:0000256" key="6">
    <source>
        <dbReference type="SAM" id="Phobius"/>
    </source>
</evidence>
<feature type="non-terminal residue" evidence="8">
    <location>
        <position position="787"/>
    </location>
</feature>
<evidence type="ECO:0000256" key="4">
    <source>
        <dbReference type="ARBA" id="ARBA00022989"/>
    </source>
</evidence>
<keyword evidence="2" id="KW-0813">Transport</keyword>
<feature type="transmembrane region" description="Helical" evidence="6">
    <location>
        <begin position="374"/>
        <end position="392"/>
    </location>
</feature>
<dbReference type="InterPro" id="IPR004680">
    <property type="entry name" value="Cit_transptr-like_dom"/>
</dbReference>
<feature type="transmembrane region" description="Helical" evidence="6">
    <location>
        <begin position="670"/>
        <end position="688"/>
    </location>
</feature>
<dbReference type="CDD" id="cd01116">
    <property type="entry name" value="P_permease"/>
    <property type="match status" value="1"/>
</dbReference>
<feature type="transmembrane region" description="Helical" evidence="6">
    <location>
        <begin position="571"/>
        <end position="591"/>
    </location>
</feature>
<evidence type="ECO:0000256" key="5">
    <source>
        <dbReference type="ARBA" id="ARBA00023136"/>
    </source>
</evidence>
<feature type="transmembrane region" description="Helical" evidence="6">
    <location>
        <begin position="457"/>
        <end position="477"/>
    </location>
</feature>
<feature type="transmembrane region" description="Helical" evidence="6">
    <location>
        <begin position="761"/>
        <end position="784"/>
    </location>
</feature>
<comment type="caution">
    <text evidence="8">The sequence shown here is derived from an EMBL/GenBank/DDBJ whole genome shotgun (WGS) entry which is preliminary data.</text>
</comment>